<proteinExistence type="inferred from homology"/>
<evidence type="ECO:0000256" key="3">
    <source>
        <dbReference type="PROSITE-ProRule" id="PRU00708"/>
    </source>
</evidence>
<dbReference type="FunFam" id="1.25.40.10:FF:000804">
    <property type="entry name" value="Pentatricopeptide repeat-containing protein, chloroplastic"/>
    <property type="match status" value="1"/>
</dbReference>
<evidence type="ECO:0000256" key="1">
    <source>
        <dbReference type="ARBA" id="ARBA00006643"/>
    </source>
</evidence>
<dbReference type="GO" id="GO:0009451">
    <property type="term" value="P:RNA modification"/>
    <property type="evidence" value="ECO:0007669"/>
    <property type="project" value="InterPro"/>
</dbReference>
<evidence type="ECO:0000256" key="2">
    <source>
        <dbReference type="ARBA" id="ARBA00022737"/>
    </source>
</evidence>
<dbReference type="Pfam" id="PF13041">
    <property type="entry name" value="PPR_2"/>
    <property type="match status" value="3"/>
</dbReference>
<dbReference type="Proteomes" id="UP000028999">
    <property type="component" value="Unassembled WGS sequence"/>
</dbReference>
<dbReference type="PANTHER" id="PTHR47926">
    <property type="entry name" value="PENTATRICOPEPTIDE REPEAT-CONTAINING PROTEIN"/>
    <property type="match status" value="1"/>
</dbReference>
<dbReference type="EMBL" id="LK032001">
    <property type="protein sequence ID" value="CDY10177.1"/>
    <property type="molecule type" value="Genomic_DNA"/>
</dbReference>
<dbReference type="Pfam" id="PF01535">
    <property type="entry name" value="PPR"/>
    <property type="match status" value="2"/>
</dbReference>
<dbReference type="InterPro" id="IPR002885">
    <property type="entry name" value="PPR_rpt"/>
</dbReference>
<sequence length="616" mass="69327">MKSNLLSLLECLCHASLALVAFVNNLLNRVGFSKSLPLPTTFTSYMNSLTMPSHILLLLRGCSSPRFENIPISQVLKQWSTPKLLESALSPMIKTSQNQDCYMMNQFITACTSFNRLDLAVSSMDHMQEPNVFVYNALIQGFVTCSHPIRSLELYVRMLRDSVSPSSYTYTSLVKASTFDHVFGECVHAHIWRLGFCLHVQIQTTLIGFYSGFGRIKEARKVFDEMPERDDFAWTTMVSAYRQVLDMESASSLANQMQEKNVGTWNCLIDGYMRSGNVEVAESLFDQMPVKDIISWTSMIKGYSSNKRYREAISVFYKMTEEGGIVPDEVTMSTVISSCAHLGVLDVGKEVHMYTVQNGFVLDVYIGSALVDMYSKCGSLNRALVVFFNLPEKNLFCWNSIIEGLAAHGYAREAMKMLGKMEMDSVKPNSVTFVSVLTACTHAGLVEEGRKIYRSMSDEYSILPNIEHYGCMVALFSKAGLIQEALGLIESMEFEANAVIWGALLDGCRLHKNLEIAEIAFNKLMVLEPRNSGYYSLLISMYAGENRWRDVAEVRGRMRELGIEKICPGASWIELDKRVHLFAAADRSHSASDEVYLLLDAIYDQMGLAQETEYAY</sequence>
<feature type="repeat" description="PPR" evidence="3">
    <location>
        <begin position="131"/>
        <end position="165"/>
    </location>
</feature>
<dbReference type="InterPro" id="IPR046848">
    <property type="entry name" value="E_motif"/>
</dbReference>
<dbReference type="PROSITE" id="PS51375">
    <property type="entry name" value="PPR"/>
    <property type="match status" value="4"/>
</dbReference>
<dbReference type="Pfam" id="PF20431">
    <property type="entry name" value="E_motif"/>
    <property type="match status" value="1"/>
</dbReference>
<accession>A0A078FAV6</accession>
<dbReference type="OMA" id="AVHGHIW"/>
<dbReference type="PANTHER" id="PTHR47926:SF376">
    <property type="entry name" value="TETRATRICOPEPTIDE-LIKE HELICAL DOMAIN SUPERFAMILY"/>
    <property type="match status" value="1"/>
</dbReference>
<dbReference type="InterPro" id="IPR011990">
    <property type="entry name" value="TPR-like_helical_dom_sf"/>
</dbReference>
<reference evidence="5 6" key="1">
    <citation type="journal article" date="2014" name="Science">
        <title>Plant genetics. Early allopolyploid evolution in the post-Neolithic Brassica napus oilseed genome.</title>
        <authorList>
            <person name="Chalhoub B."/>
            <person name="Denoeud F."/>
            <person name="Liu S."/>
            <person name="Parkin I.A."/>
            <person name="Tang H."/>
            <person name="Wang X."/>
            <person name="Chiquet J."/>
            <person name="Belcram H."/>
            <person name="Tong C."/>
            <person name="Samans B."/>
            <person name="Correa M."/>
            <person name="Da Silva C."/>
            <person name="Just J."/>
            <person name="Falentin C."/>
            <person name="Koh C.S."/>
            <person name="Le Clainche I."/>
            <person name="Bernard M."/>
            <person name="Bento P."/>
            <person name="Noel B."/>
            <person name="Labadie K."/>
            <person name="Alberti A."/>
            <person name="Charles M."/>
            <person name="Arnaud D."/>
            <person name="Guo H."/>
            <person name="Daviaud C."/>
            <person name="Alamery S."/>
            <person name="Jabbari K."/>
            <person name="Zhao M."/>
            <person name="Edger P.P."/>
            <person name="Chelaifa H."/>
            <person name="Tack D."/>
            <person name="Lassalle G."/>
            <person name="Mestiri I."/>
            <person name="Schnel N."/>
            <person name="Le Paslier M.C."/>
            <person name="Fan G."/>
            <person name="Renault V."/>
            <person name="Bayer P.E."/>
            <person name="Golicz A.A."/>
            <person name="Manoli S."/>
            <person name="Lee T.H."/>
            <person name="Thi V.H."/>
            <person name="Chalabi S."/>
            <person name="Hu Q."/>
            <person name="Fan C."/>
            <person name="Tollenaere R."/>
            <person name="Lu Y."/>
            <person name="Battail C."/>
            <person name="Shen J."/>
            <person name="Sidebottom C.H."/>
            <person name="Wang X."/>
            <person name="Canaguier A."/>
            <person name="Chauveau A."/>
            <person name="Berard A."/>
            <person name="Deniot G."/>
            <person name="Guan M."/>
            <person name="Liu Z."/>
            <person name="Sun F."/>
            <person name="Lim Y.P."/>
            <person name="Lyons E."/>
            <person name="Town C.D."/>
            <person name="Bancroft I."/>
            <person name="Wang X."/>
            <person name="Meng J."/>
            <person name="Ma J."/>
            <person name="Pires J.C."/>
            <person name="King G.J."/>
            <person name="Brunel D."/>
            <person name="Delourme R."/>
            <person name="Renard M."/>
            <person name="Aury J.M."/>
            <person name="Adams K.L."/>
            <person name="Batley J."/>
            <person name="Snowdon R.J."/>
            <person name="Tost J."/>
            <person name="Edwards D."/>
            <person name="Zhou Y."/>
            <person name="Hua W."/>
            <person name="Sharpe A.G."/>
            <person name="Paterson A.H."/>
            <person name="Guan C."/>
            <person name="Wincker P."/>
        </authorList>
    </citation>
    <scope>NUCLEOTIDE SEQUENCE [LARGE SCALE GENOMIC DNA]</scope>
    <source>
        <strain evidence="6">cv. Darmor-bzh</strain>
    </source>
</reference>
<dbReference type="FunFam" id="1.25.40.10:FF:000690">
    <property type="entry name" value="Pentatricopeptide repeat-containing protein"/>
    <property type="match status" value="1"/>
</dbReference>
<feature type="repeat" description="PPR" evidence="3">
    <location>
        <begin position="394"/>
        <end position="428"/>
    </location>
</feature>
<dbReference type="KEGG" id="bna:106401903"/>
<organism evidence="5 6">
    <name type="scientific">Brassica napus</name>
    <name type="common">Rape</name>
    <dbReference type="NCBI Taxonomy" id="3708"/>
    <lineage>
        <taxon>Eukaryota</taxon>
        <taxon>Viridiplantae</taxon>
        <taxon>Streptophyta</taxon>
        <taxon>Embryophyta</taxon>
        <taxon>Tracheophyta</taxon>
        <taxon>Spermatophyta</taxon>
        <taxon>Magnoliopsida</taxon>
        <taxon>eudicotyledons</taxon>
        <taxon>Gunneridae</taxon>
        <taxon>Pentapetalae</taxon>
        <taxon>rosids</taxon>
        <taxon>malvids</taxon>
        <taxon>Brassicales</taxon>
        <taxon>Brassicaceae</taxon>
        <taxon>Brassiceae</taxon>
        <taxon>Brassica</taxon>
    </lineage>
</organism>
<feature type="signal peptide" evidence="4">
    <location>
        <begin position="1"/>
        <end position="18"/>
    </location>
</feature>
<comment type="similarity">
    <text evidence="1">Belongs to the PPR family. PCMP-H subfamily.</text>
</comment>
<dbReference type="GO" id="GO:0003729">
    <property type="term" value="F:mRNA binding"/>
    <property type="evidence" value="ECO:0007669"/>
    <property type="project" value="UniProtKB-ARBA"/>
</dbReference>
<feature type="chain" id="PRO_5044539345" evidence="4">
    <location>
        <begin position="19"/>
        <end position="616"/>
    </location>
</feature>
<keyword evidence="2" id="KW-0677">Repeat</keyword>
<name>A0A078FAV6_BRANA</name>
<keyword evidence="4" id="KW-0732">Signal</keyword>
<evidence type="ECO:0000256" key="4">
    <source>
        <dbReference type="SAM" id="SignalP"/>
    </source>
</evidence>
<dbReference type="AlphaFoldDB" id="A0A078FAV6"/>
<dbReference type="Gramene" id="CDY10177">
    <property type="protein sequence ID" value="CDY10177"/>
    <property type="gene ID" value="GSBRNA2T00031992001"/>
</dbReference>
<dbReference type="NCBIfam" id="TIGR00756">
    <property type="entry name" value="PPR"/>
    <property type="match status" value="4"/>
</dbReference>
<feature type="repeat" description="PPR" evidence="3">
    <location>
        <begin position="261"/>
        <end position="295"/>
    </location>
</feature>
<dbReference type="InterPro" id="IPR046960">
    <property type="entry name" value="PPR_At4g14850-like_plant"/>
</dbReference>
<evidence type="ECO:0000313" key="6">
    <source>
        <dbReference type="Proteomes" id="UP000028999"/>
    </source>
</evidence>
<gene>
    <name evidence="5" type="primary">BnaC05g04200D</name>
    <name evidence="5" type="ORF">GSBRNA2T00031992001</name>
</gene>
<dbReference type="PaxDb" id="3708-A0A078FAV6"/>
<feature type="repeat" description="PPR" evidence="3">
    <location>
        <begin position="531"/>
        <end position="565"/>
    </location>
</feature>
<dbReference type="Gene3D" id="1.25.40.10">
    <property type="entry name" value="Tetratricopeptide repeat domain"/>
    <property type="match status" value="4"/>
</dbReference>
<dbReference type="SMR" id="A0A078FAV6"/>
<evidence type="ECO:0000313" key="5">
    <source>
        <dbReference type="EMBL" id="CDY10177.1"/>
    </source>
</evidence>
<protein>
    <submittedName>
        <fullName evidence="5">BnaC05g04200D protein</fullName>
    </submittedName>
</protein>
<dbReference type="OrthoDB" id="185373at2759"/>
<keyword evidence="6" id="KW-1185">Reference proteome</keyword>
<dbReference type="Pfam" id="PF12854">
    <property type="entry name" value="PPR_1"/>
    <property type="match status" value="1"/>
</dbReference>